<evidence type="ECO:0000256" key="1">
    <source>
        <dbReference type="ARBA" id="ARBA00023054"/>
    </source>
</evidence>
<feature type="compositionally biased region" description="Polar residues" evidence="3">
    <location>
        <begin position="121"/>
        <end position="157"/>
    </location>
</feature>
<dbReference type="GeneID" id="19191946"/>
<evidence type="ECO:0000313" key="4">
    <source>
        <dbReference type="EMBL" id="EXJ69204.1"/>
    </source>
</evidence>
<feature type="region of interest" description="Disordered" evidence="3">
    <location>
        <begin position="1438"/>
        <end position="1463"/>
    </location>
</feature>
<dbReference type="Proteomes" id="UP000019471">
    <property type="component" value="Unassembled WGS sequence"/>
</dbReference>
<evidence type="ECO:0000256" key="2">
    <source>
        <dbReference type="SAM" id="Coils"/>
    </source>
</evidence>
<feature type="compositionally biased region" description="Basic and acidic residues" evidence="3">
    <location>
        <begin position="1337"/>
        <end position="1346"/>
    </location>
</feature>
<comment type="caution">
    <text evidence="4">The sequence shown here is derived from an EMBL/GenBank/DDBJ whole genome shotgun (WGS) entry which is preliminary data.</text>
</comment>
<feature type="coiled-coil region" evidence="2">
    <location>
        <begin position="433"/>
        <end position="720"/>
    </location>
</feature>
<feature type="coiled-coil region" evidence="2">
    <location>
        <begin position="1114"/>
        <end position="1267"/>
    </location>
</feature>
<feature type="compositionally biased region" description="Low complexity" evidence="3">
    <location>
        <begin position="166"/>
        <end position="193"/>
    </location>
</feature>
<evidence type="ECO:0008006" key="6">
    <source>
        <dbReference type="Google" id="ProtNLM"/>
    </source>
</evidence>
<sequence length="1463" mass="160431">MDKKDETVTLKPKATHPPSRPVTKAPTSRLSTSSTTRPTSTSTATSSAARHTAGSSLSKPPARPAAASTTVRKPSATASVSSIATHKKRESDTSVSVDEKPSGDEKSKDGISAKPKRMSLAPSTTSDRASASKSVAATPARRTSMQPAATSSQQPGSSPIGARKVAATPSTARTLASTSSATRSRPLASSSRSVATGALAERKRLSTIPASPAVKTGIEDPEDNKENASSAVEEKAAGTARPALESRKSTRSLLIEQRIREFELVNSMLQAAMTADGADEQEQQSMNQDAASKIAKLKSDLAKVREFERTHSRVPTAAELEELQSVAEETALEPAVEAVENIEAAAATEPQDETIQSQAQVAALQAELIDLKAKLEQFSKSAEEESLRVHEATEAIRNEHAAKIDQLSSLHETKLSEMKSAHQEEVRGHDSKKDQLSLQLALAQEEIERSKLELEELRNAAAEQASTQNSNAELQEELRTKIATLEATYQSQLAESQSKLDELATDVVNKQKEIAQQQEELAKVNAETSRQNEVIVSLKNQVLEFQQARDEESNARVALVRELENQIKDLQQEKADANAAAASSLAAVEEAHTEELEAIKRQLGDAQEELKKAQNSQESELQKVLKKSEADLGAANAELESYRASHSSRIQDLEAQLQKTKDEAEAKRASHEGALAALQSQVDAAKTALDQATASHEQILKDHEAKSESAREELAALKSLHQKELESLLSGSQAKQEEEVATLKSAHAEQIQQLEQKLHDFYKEVLSLKQTHSSQIKQLEDHMNASLKDLESIEAGHVQQLDRVKSEASESQQRAVEEAEKIHIERVRTLEQQLNAAEAELADAKSTHLKQLEVFEQKRATEHEIALNALKESHATMVMDLEGQLKSAQASMQTIKVEHAKQLSHLEEQISSRHAETITSLKAEHARQLEDIESKAKSFHEEALNELRSSLADEKRQLESQTKSLQEELEGNRFQTQMVKSILENTEKDAKEKEEELNEALEKLKADMSTSVIKLARMSELQMEHDQILEAKKGLEARVHEEMGALRAEHEKALAELENTLKEQHEQAIEKVREEHAKSVESSQAANESQFEELKKKMKGEHDSQLDEIMKTLESQWKTQVDQLEEQNAAASARLAEAEKQHEQAWQKVKLEHEAALTRLQAELQGARNAAESGQSSTAQLEELQTQLAEAQGHAKEVEKNHHGAMVLANEERESALAAMKQELIAAKEAAAQRPDPSQLEELNKKYTDAQKELAALQEKHDHAIREARAEYDTQLEKAFTELNDAKLAAERAPDSERVDGIKATLDEAKKTIASLEADLEGAMLEIETQRNLAESASKDAERFKAEATSLSSPKPAEKPVNTTSPRSPKQGLESSRWAKPGEAASEATGATTEETAPGAATNGKSLNVAGQLAGIQEQIRQLDDLSEDFLEEHQKMAGILSRVDDETQTPTADVEKDDEDLD</sequence>
<dbReference type="HOGENOM" id="CLU_244895_0_0_1"/>
<keyword evidence="5" id="KW-1185">Reference proteome</keyword>
<dbReference type="PANTHER" id="PTHR18870:SF9">
    <property type="entry name" value="PROTEIN TAG-278-RELATED"/>
    <property type="match status" value="1"/>
</dbReference>
<evidence type="ECO:0000313" key="5">
    <source>
        <dbReference type="Proteomes" id="UP000019471"/>
    </source>
</evidence>
<feature type="coiled-coil region" evidence="2">
    <location>
        <begin position="744"/>
        <end position="771"/>
    </location>
</feature>
<feature type="coiled-coil region" evidence="2">
    <location>
        <begin position="801"/>
        <end position="847"/>
    </location>
</feature>
<proteinExistence type="predicted"/>
<dbReference type="eggNOG" id="ENOG502QQB7">
    <property type="taxonomic scope" value="Eukaryota"/>
</dbReference>
<keyword evidence="1 2" id="KW-0175">Coiled coil</keyword>
<dbReference type="PANTHER" id="PTHR18870">
    <property type="entry name" value="PROTEIN TAG-278-RELATED"/>
    <property type="match status" value="1"/>
</dbReference>
<organism evidence="4 5">
    <name type="scientific">Cladophialophora psammophila CBS 110553</name>
    <dbReference type="NCBI Taxonomy" id="1182543"/>
    <lineage>
        <taxon>Eukaryota</taxon>
        <taxon>Fungi</taxon>
        <taxon>Dikarya</taxon>
        <taxon>Ascomycota</taxon>
        <taxon>Pezizomycotina</taxon>
        <taxon>Eurotiomycetes</taxon>
        <taxon>Chaetothyriomycetidae</taxon>
        <taxon>Chaetothyriales</taxon>
        <taxon>Herpotrichiellaceae</taxon>
        <taxon>Cladophialophora</taxon>
    </lineage>
</organism>
<feature type="compositionally biased region" description="Basic and acidic residues" evidence="3">
    <location>
        <begin position="89"/>
        <end position="111"/>
    </location>
</feature>
<evidence type="ECO:0000256" key="3">
    <source>
        <dbReference type="SAM" id="MobiDB-lite"/>
    </source>
</evidence>
<dbReference type="EMBL" id="AMGX01000011">
    <property type="protein sequence ID" value="EXJ69204.1"/>
    <property type="molecule type" value="Genomic_DNA"/>
</dbReference>
<feature type="region of interest" description="Disordered" evidence="3">
    <location>
        <begin position="408"/>
        <end position="433"/>
    </location>
</feature>
<gene>
    <name evidence="4" type="ORF">A1O5_07240</name>
</gene>
<dbReference type="OrthoDB" id="2289094at2759"/>
<protein>
    <recommendedName>
        <fullName evidence="6">M protein repeat protein</fullName>
    </recommendedName>
</protein>
<name>W9XFP6_9EURO</name>
<reference evidence="4 5" key="1">
    <citation type="submission" date="2013-03" db="EMBL/GenBank/DDBJ databases">
        <title>The Genome Sequence of Cladophialophora psammophila CBS 110553.</title>
        <authorList>
            <consortium name="The Broad Institute Genomics Platform"/>
            <person name="Cuomo C."/>
            <person name="de Hoog S."/>
            <person name="Gorbushina A."/>
            <person name="Walker B."/>
            <person name="Young S.K."/>
            <person name="Zeng Q."/>
            <person name="Gargeya S."/>
            <person name="Fitzgerald M."/>
            <person name="Haas B."/>
            <person name="Abouelleil A."/>
            <person name="Allen A.W."/>
            <person name="Alvarado L."/>
            <person name="Arachchi H.M."/>
            <person name="Berlin A.M."/>
            <person name="Chapman S.B."/>
            <person name="Gainer-Dewar J."/>
            <person name="Goldberg J."/>
            <person name="Griggs A."/>
            <person name="Gujja S."/>
            <person name="Hansen M."/>
            <person name="Howarth C."/>
            <person name="Imamovic A."/>
            <person name="Ireland A."/>
            <person name="Larimer J."/>
            <person name="McCowan C."/>
            <person name="Murphy C."/>
            <person name="Pearson M."/>
            <person name="Poon T.W."/>
            <person name="Priest M."/>
            <person name="Roberts A."/>
            <person name="Saif S."/>
            <person name="Shea T."/>
            <person name="Sisk P."/>
            <person name="Sykes S."/>
            <person name="Wortman J."/>
            <person name="Nusbaum C."/>
            <person name="Birren B."/>
        </authorList>
    </citation>
    <scope>NUCLEOTIDE SEQUENCE [LARGE SCALE GENOMIC DNA]</scope>
    <source>
        <strain evidence="4 5">CBS 110553</strain>
    </source>
</reference>
<feature type="region of interest" description="Disordered" evidence="3">
    <location>
        <begin position="1331"/>
        <end position="1405"/>
    </location>
</feature>
<dbReference type="STRING" id="1182543.W9XFP6"/>
<feature type="compositionally biased region" description="Polar residues" evidence="3">
    <location>
        <begin position="67"/>
        <end position="84"/>
    </location>
</feature>
<feature type="compositionally biased region" description="Basic and acidic residues" evidence="3">
    <location>
        <begin position="411"/>
        <end position="433"/>
    </location>
</feature>
<accession>W9XFP6</accession>
<feature type="compositionally biased region" description="Low complexity" evidence="3">
    <location>
        <begin position="25"/>
        <end position="56"/>
    </location>
</feature>
<dbReference type="RefSeq" id="XP_007746019.1">
    <property type="nucleotide sequence ID" value="XM_007747829.1"/>
</dbReference>
<feature type="region of interest" description="Disordered" evidence="3">
    <location>
        <begin position="1"/>
        <end position="251"/>
    </location>
</feature>
<feature type="compositionally biased region" description="Low complexity" evidence="3">
    <location>
        <begin position="1382"/>
        <end position="1404"/>
    </location>
</feature>
<feature type="coiled-coil region" evidence="2">
    <location>
        <begin position="922"/>
        <end position="1082"/>
    </location>
</feature>